<gene>
    <name evidence="2" type="ORF">B4U79_15010</name>
    <name evidence="1" type="ORF">B4U79_15135</name>
</gene>
<dbReference type="InterPro" id="IPR013783">
    <property type="entry name" value="Ig-like_fold"/>
</dbReference>
<protein>
    <submittedName>
        <fullName evidence="2">Sidestep protein-like protein</fullName>
    </submittedName>
</protein>
<evidence type="ECO:0000313" key="2">
    <source>
        <dbReference type="EMBL" id="RWS02865.1"/>
    </source>
</evidence>
<reference evidence="2 3" key="1">
    <citation type="journal article" date="2018" name="Gigascience">
        <title>Genomes of trombidid mites reveal novel predicted allergens and laterally-transferred genes associated with secondary metabolism.</title>
        <authorList>
            <person name="Dong X."/>
            <person name="Chaisiri K."/>
            <person name="Xia D."/>
            <person name="Armstrong S.D."/>
            <person name="Fang Y."/>
            <person name="Donnelly M.J."/>
            <person name="Kadowaki T."/>
            <person name="McGarry J.W."/>
            <person name="Darby A.C."/>
            <person name="Makepeace B.L."/>
        </authorList>
    </citation>
    <scope>NUCLEOTIDE SEQUENCE [LARGE SCALE GENOMIC DNA]</scope>
    <source>
        <strain evidence="2">UoL-WK</strain>
    </source>
</reference>
<organism evidence="2 3">
    <name type="scientific">Dinothrombium tinctorium</name>
    <dbReference type="NCBI Taxonomy" id="1965070"/>
    <lineage>
        <taxon>Eukaryota</taxon>
        <taxon>Metazoa</taxon>
        <taxon>Ecdysozoa</taxon>
        <taxon>Arthropoda</taxon>
        <taxon>Chelicerata</taxon>
        <taxon>Arachnida</taxon>
        <taxon>Acari</taxon>
        <taxon>Acariformes</taxon>
        <taxon>Trombidiformes</taxon>
        <taxon>Prostigmata</taxon>
        <taxon>Anystina</taxon>
        <taxon>Parasitengona</taxon>
        <taxon>Trombidioidea</taxon>
        <taxon>Trombidiidae</taxon>
        <taxon>Dinothrombium</taxon>
    </lineage>
</organism>
<feature type="non-terminal residue" evidence="2">
    <location>
        <position position="105"/>
    </location>
</feature>
<dbReference type="Gene3D" id="2.60.40.10">
    <property type="entry name" value="Immunoglobulins"/>
    <property type="match status" value="1"/>
</dbReference>
<dbReference type="EMBL" id="NCKU01007139">
    <property type="protein sequence ID" value="RWS02865.1"/>
    <property type="molecule type" value="Genomic_DNA"/>
</dbReference>
<evidence type="ECO:0000313" key="3">
    <source>
        <dbReference type="Proteomes" id="UP000285301"/>
    </source>
</evidence>
<evidence type="ECO:0000313" key="1">
    <source>
        <dbReference type="EMBL" id="RWS02441.1"/>
    </source>
</evidence>
<comment type="caution">
    <text evidence="2">The sequence shown here is derived from an EMBL/GenBank/DDBJ whole genome shotgun (WGS) entry which is preliminary data.</text>
</comment>
<accession>A0A443QIL9</accession>
<reference evidence="2" key="2">
    <citation type="submission" date="2018-11" db="EMBL/GenBank/DDBJ databases">
        <title>Trombidioid mite genomics.</title>
        <authorList>
            <person name="Dong X."/>
        </authorList>
    </citation>
    <scope>NUCLEOTIDE SEQUENCE</scope>
    <source>
        <strain evidence="2">UoL-WK</strain>
    </source>
</reference>
<dbReference type="AlphaFoldDB" id="A0A443QIL9"/>
<keyword evidence="3" id="KW-1185">Reference proteome</keyword>
<dbReference type="STRING" id="1965070.A0A443QIL9"/>
<name>A0A443QIL9_9ACAR</name>
<proteinExistence type="predicted"/>
<dbReference type="OrthoDB" id="10055806at2759"/>
<dbReference type="EMBL" id="NCKU01007714">
    <property type="protein sequence ID" value="RWS02441.1"/>
    <property type="molecule type" value="Genomic_DNA"/>
</dbReference>
<sequence length="105" mass="11404">MTTTYAKNTTVVSSTITLKSMSIEMPLAEEPLEPTVRIVAGESGKAVLPCSVSRPANDSIDLILWFRGDTETALYSLDARSGPIQRARHFPSDDLSSRAYIDITG</sequence>
<dbReference type="Proteomes" id="UP000285301">
    <property type="component" value="Unassembled WGS sequence"/>
</dbReference>